<dbReference type="SUPFAM" id="SSF49899">
    <property type="entry name" value="Concanavalin A-like lectins/glucanases"/>
    <property type="match status" value="1"/>
</dbReference>
<dbReference type="OrthoDB" id="8954335at2759"/>
<sequence length="788" mass="88620">MSTGLQYSDKSRPTVFGRPTLGHTVRLGELFDERTNQFLGVQLYKEDSIKYYFTIADVNRTDLSLSLSDSVMSKASILDIDPSLSLDVLTGLVKVKGSASYLKDSKSNSHVRSWAMALKMQTEERRLLFAENGLGHNILGPVQDTYIADGLATHFVSSVIYGGNVIIRMAESSGEAVEEDLTRELDLHLNNLKSPVSLTGETAADTKEDFSNLDNKFDLEVYADIELDEVPVNAKDVLDIVPHAADLIRGGPPRLSKHNPQEGARNDVAAANLEPKDRPIRGVPVFVTLQPIPKKLQYVAQGDLAVFRLKQMVADETLAVFSKLEDLRNRFATLIDSMTTYKKFIPKFAERALASVNVFAEDHLRLLRMLGHFIRGIRIGDEGKIEETNFVQIDSLIIMSSEHPDAPGSCRNSQSNPSFLDKAKKLYATHSTAVDTTSLHPSKFPLVCLEKSFEDFQNLFYDIRRVPSGRLDEDGAVLPPSFDTIDDVRRAPHRQNTIPLFLMTPSLDDPDATLAVVRFRSLLYNRKTYHRRYLVYLEDSSDTKLVPHKDFLKLSEPAYFLGKVDADGKLTWTRNDNDTKPDDDAPEASLELPLSAPSRRLTKVVYHHAKRVLSVPLKNIDGTKSFSVIFRFSDLEPKSFAGEFARLGCSKAWVAFYARPFCARKQYGDYWTYDIDPNPIENATFSLTFVQDANDQEVSLYRNDVLINSTQLVVPPGDPGYKKWTLKLLDHFHGNFGRVLVYNVALTGEQVRDLTRFVPRGTSEDESRYELGGALRVHIVRDDQKPTE</sequence>
<dbReference type="AlphaFoldDB" id="A0A0C3A9D2"/>
<protein>
    <recommendedName>
        <fullName evidence="1">SNTX MACPF/CDC-like domain-containing protein</fullName>
    </recommendedName>
</protein>
<evidence type="ECO:0000313" key="3">
    <source>
        <dbReference type="Proteomes" id="UP000053989"/>
    </source>
</evidence>
<proteinExistence type="predicted"/>
<dbReference type="PANTHER" id="PTHR31594">
    <property type="entry name" value="AIG1-TYPE G DOMAIN-CONTAINING PROTEIN"/>
    <property type="match status" value="1"/>
</dbReference>
<dbReference type="InParanoid" id="A0A0C3A9D2"/>
<dbReference type="Proteomes" id="UP000053989">
    <property type="component" value="Unassembled WGS sequence"/>
</dbReference>
<dbReference type="Pfam" id="PF24674">
    <property type="entry name" value="MACPF_SNTX"/>
    <property type="match status" value="1"/>
</dbReference>
<dbReference type="PANTHER" id="PTHR31594:SF14">
    <property type="entry name" value="FIBRONECTIN TYPE-III DOMAIN-CONTAINING PROTEIN"/>
    <property type="match status" value="1"/>
</dbReference>
<evidence type="ECO:0000313" key="2">
    <source>
        <dbReference type="EMBL" id="KIM61492.1"/>
    </source>
</evidence>
<reference evidence="3" key="2">
    <citation type="submission" date="2015-01" db="EMBL/GenBank/DDBJ databases">
        <title>Evolutionary Origins and Diversification of the Mycorrhizal Mutualists.</title>
        <authorList>
            <consortium name="DOE Joint Genome Institute"/>
            <consortium name="Mycorrhizal Genomics Consortium"/>
            <person name="Kohler A."/>
            <person name="Kuo A."/>
            <person name="Nagy L.G."/>
            <person name="Floudas D."/>
            <person name="Copeland A."/>
            <person name="Barry K.W."/>
            <person name="Cichocki N."/>
            <person name="Veneault-Fourrey C."/>
            <person name="LaButti K."/>
            <person name="Lindquist E.A."/>
            <person name="Lipzen A."/>
            <person name="Lundell T."/>
            <person name="Morin E."/>
            <person name="Murat C."/>
            <person name="Riley R."/>
            <person name="Ohm R."/>
            <person name="Sun H."/>
            <person name="Tunlid A."/>
            <person name="Henrissat B."/>
            <person name="Grigoriev I.V."/>
            <person name="Hibbett D.S."/>
            <person name="Martin F."/>
        </authorList>
    </citation>
    <scope>NUCLEOTIDE SEQUENCE [LARGE SCALE GENOMIC DNA]</scope>
    <source>
        <strain evidence="3">Foug A</strain>
    </source>
</reference>
<evidence type="ECO:0000259" key="1">
    <source>
        <dbReference type="Pfam" id="PF24674"/>
    </source>
</evidence>
<dbReference type="InterPro" id="IPR052090">
    <property type="entry name" value="Cytolytic_pore-forming_toxin"/>
</dbReference>
<reference evidence="2 3" key="1">
    <citation type="submission" date="2014-04" db="EMBL/GenBank/DDBJ databases">
        <authorList>
            <consortium name="DOE Joint Genome Institute"/>
            <person name="Kuo A."/>
            <person name="Kohler A."/>
            <person name="Nagy L.G."/>
            <person name="Floudas D."/>
            <person name="Copeland A."/>
            <person name="Barry K.W."/>
            <person name="Cichocki N."/>
            <person name="Veneault-Fourrey C."/>
            <person name="LaButti K."/>
            <person name="Lindquist E.A."/>
            <person name="Lipzen A."/>
            <person name="Lundell T."/>
            <person name="Morin E."/>
            <person name="Murat C."/>
            <person name="Sun H."/>
            <person name="Tunlid A."/>
            <person name="Henrissat B."/>
            <person name="Grigoriev I.V."/>
            <person name="Hibbett D.S."/>
            <person name="Martin F."/>
            <person name="Nordberg H.P."/>
            <person name="Cantor M.N."/>
            <person name="Hua S.X."/>
        </authorList>
    </citation>
    <scope>NUCLEOTIDE SEQUENCE [LARGE SCALE GENOMIC DNA]</scope>
    <source>
        <strain evidence="2 3">Foug A</strain>
    </source>
</reference>
<dbReference type="InterPro" id="IPR056072">
    <property type="entry name" value="SNTX_MACPF/CDC-like_dom"/>
</dbReference>
<feature type="domain" description="SNTX MACPF/CDC-like" evidence="1">
    <location>
        <begin position="18"/>
        <end position="250"/>
    </location>
</feature>
<accession>A0A0C3A9D2</accession>
<dbReference type="EMBL" id="KN822051">
    <property type="protein sequence ID" value="KIM61492.1"/>
    <property type="molecule type" value="Genomic_DNA"/>
</dbReference>
<name>A0A0C3A9D2_9AGAM</name>
<keyword evidence="3" id="KW-1185">Reference proteome</keyword>
<dbReference type="InterPro" id="IPR013320">
    <property type="entry name" value="ConA-like_dom_sf"/>
</dbReference>
<dbReference type="STRING" id="1036808.A0A0C3A9D2"/>
<gene>
    <name evidence="2" type="ORF">SCLCIDRAFT_873703</name>
</gene>
<dbReference type="HOGENOM" id="CLU_021532_0_0_1"/>
<organism evidence="2 3">
    <name type="scientific">Scleroderma citrinum Foug A</name>
    <dbReference type="NCBI Taxonomy" id="1036808"/>
    <lineage>
        <taxon>Eukaryota</taxon>
        <taxon>Fungi</taxon>
        <taxon>Dikarya</taxon>
        <taxon>Basidiomycota</taxon>
        <taxon>Agaricomycotina</taxon>
        <taxon>Agaricomycetes</taxon>
        <taxon>Agaricomycetidae</taxon>
        <taxon>Boletales</taxon>
        <taxon>Sclerodermatineae</taxon>
        <taxon>Sclerodermataceae</taxon>
        <taxon>Scleroderma</taxon>
    </lineage>
</organism>